<evidence type="ECO:0000313" key="3">
    <source>
        <dbReference type="EMBL" id="SFS04206.1"/>
    </source>
</evidence>
<dbReference type="EMBL" id="FOZL01000001">
    <property type="protein sequence ID" value="SFS04206.1"/>
    <property type="molecule type" value="Genomic_DNA"/>
</dbReference>
<feature type="domain" description="SGNH hydrolase-type esterase" evidence="2">
    <location>
        <begin position="299"/>
        <end position="460"/>
    </location>
</feature>
<dbReference type="SUPFAM" id="SSF52266">
    <property type="entry name" value="SGNH hydrolase"/>
    <property type="match status" value="1"/>
</dbReference>
<dbReference type="InterPro" id="IPR013830">
    <property type="entry name" value="SGNH_hydro"/>
</dbReference>
<evidence type="ECO:0000256" key="1">
    <source>
        <dbReference type="SAM" id="MobiDB-lite"/>
    </source>
</evidence>
<proteinExistence type="predicted"/>
<evidence type="ECO:0000259" key="2">
    <source>
        <dbReference type="Pfam" id="PF13472"/>
    </source>
</evidence>
<feature type="region of interest" description="Disordered" evidence="1">
    <location>
        <begin position="39"/>
        <end position="78"/>
    </location>
</feature>
<sequence length="484" mass="52528">MIFASPLHGFPTTFSRVAKAVALALPLFCAAQPALFAAKPRPKKSAPAHHAKPAAKTTRKPLAKGRRKPVAHDDAISPERGTFAAESVQATLAESPANPFLYARNLDPFFRALAAQQAGKTDTTIRILQFGDSHTAADYFTGAVRDLLQSRFGNGGLGYQFPGHPFNGYRLAGSSRSQTSGWITDGNHFTHLGDGYVGLGGLSISTERPGESVTLSTTCTTLQIQYLRQPGGGHLHFTDNGTFISDIDTGVDTSPAATDVASPTTDPRGAGTMTYACTPGVHDFELTTFDRAPVRLLGLVTEQPGITYECLGINGAYAPLMLQWNQTLFADYLRQRDPNLIVLAYGTNEAAQSAAHNEDYIYDFNRLLQNLHRIVPEAAILVLGPYDRAMKTGRGRRASWHTFAGTDRIIADQKESCRQYHCAFYDERARQGGPGSAIRWVSAGYGQPDRTHLTGTGYRALAQALYLDLLAAYKKFQAQSDPVN</sequence>
<keyword evidence="4" id="KW-1185">Reference proteome</keyword>
<gene>
    <name evidence="3" type="ORF">SAMN05421771_0877</name>
</gene>
<dbReference type="Pfam" id="PF13472">
    <property type="entry name" value="Lipase_GDSL_2"/>
    <property type="match status" value="1"/>
</dbReference>
<accession>A0A1I6LL87</accession>
<dbReference type="AlphaFoldDB" id="A0A1I6LL87"/>
<protein>
    <submittedName>
        <fullName evidence="3">Lysophospholipase L1</fullName>
    </submittedName>
</protein>
<evidence type="ECO:0000313" key="4">
    <source>
        <dbReference type="Proteomes" id="UP000199024"/>
    </source>
</evidence>
<name>A0A1I6LL87_9BACT</name>
<organism evidence="3 4">
    <name type="scientific">Granulicella pectinivorans</name>
    <dbReference type="NCBI Taxonomy" id="474950"/>
    <lineage>
        <taxon>Bacteria</taxon>
        <taxon>Pseudomonadati</taxon>
        <taxon>Acidobacteriota</taxon>
        <taxon>Terriglobia</taxon>
        <taxon>Terriglobales</taxon>
        <taxon>Acidobacteriaceae</taxon>
        <taxon>Granulicella</taxon>
    </lineage>
</organism>
<dbReference type="InterPro" id="IPR036514">
    <property type="entry name" value="SGNH_hydro_sf"/>
</dbReference>
<dbReference type="Gene3D" id="2.60.120.1360">
    <property type="match status" value="1"/>
</dbReference>
<dbReference type="Gene3D" id="3.40.50.1110">
    <property type="entry name" value="SGNH hydrolase"/>
    <property type="match status" value="1"/>
</dbReference>
<feature type="compositionally biased region" description="Basic residues" evidence="1">
    <location>
        <begin position="40"/>
        <end position="69"/>
    </location>
</feature>
<dbReference type="Proteomes" id="UP000199024">
    <property type="component" value="Unassembled WGS sequence"/>
</dbReference>
<dbReference type="GO" id="GO:0016788">
    <property type="term" value="F:hydrolase activity, acting on ester bonds"/>
    <property type="evidence" value="ECO:0007669"/>
    <property type="project" value="UniProtKB-ARBA"/>
</dbReference>
<dbReference type="RefSeq" id="WP_175528862.1">
    <property type="nucleotide sequence ID" value="NZ_FOZL01000001.1"/>
</dbReference>
<reference evidence="3 4" key="1">
    <citation type="submission" date="2016-10" db="EMBL/GenBank/DDBJ databases">
        <authorList>
            <person name="de Groot N.N."/>
        </authorList>
    </citation>
    <scope>NUCLEOTIDE SEQUENCE [LARGE SCALE GENOMIC DNA]</scope>
    <source>
        <strain evidence="3 4">DSM 21001</strain>
    </source>
</reference>
<dbReference type="STRING" id="474950.SAMN05421771_0877"/>